<organism evidence="2 3">
    <name type="scientific">Virgisporangium aurantiacum</name>
    <dbReference type="NCBI Taxonomy" id="175570"/>
    <lineage>
        <taxon>Bacteria</taxon>
        <taxon>Bacillati</taxon>
        <taxon>Actinomycetota</taxon>
        <taxon>Actinomycetes</taxon>
        <taxon>Micromonosporales</taxon>
        <taxon>Micromonosporaceae</taxon>
        <taxon>Virgisporangium</taxon>
    </lineage>
</organism>
<keyword evidence="3" id="KW-1185">Reference proteome</keyword>
<evidence type="ECO:0000256" key="1">
    <source>
        <dbReference type="SAM" id="SignalP"/>
    </source>
</evidence>
<dbReference type="RefSeq" id="WP_204010886.1">
    <property type="nucleotide sequence ID" value="NZ_BOPG01000102.1"/>
</dbReference>
<accession>A0A8J3ZLK2</accession>
<keyword evidence="1" id="KW-0732">Signal</keyword>
<comment type="caution">
    <text evidence="2">The sequence shown here is derived from an EMBL/GenBank/DDBJ whole genome shotgun (WGS) entry which is preliminary data.</text>
</comment>
<evidence type="ECO:0000313" key="2">
    <source>
        <dbReference type="EMBL" id="GIJ63726.1"/>
    </source>
</evidence>
<name>A0A8J3ZLK2_9ACTN</name>
<dbReference type="Proteomes" id="UP000612585">
    <property type="component" value="Unassembled WGS sequence"/>
</dbReference>
<protein>
    <submittedName>
        <fullName evidence="2">Uncharacterized protein</fullName>
    </submittedName>
</protein>
<evidence type="ECO:0000313" key="3">
    <source>
        <dbReference type="Proteomes" id="UP000612585"/>
    </source>
</evidence>
<proteinExistence type="predicted"/>
<dbReference type="EMBL" id="BOPG01000102">
    <property type="protein sequence ID" value="GIJ63726.1"/>
    <property type="molecule type" value="Genomic_DNA"/>
</dbReference>
<feature type="chain" id="PRO_5035271284" evidence="1">
    <location>
        <begin position="25"/>
        <end position="130"/>
    </location>
</feature>
<sequence>MRSARLLLAVAASVGILVTGCADGAAPTSAGRTDAGTPVAGTTAAATAGGSTSVSAEDLCGYLRGQLPTLRAIGSTVGAMANLTVNLYSWYEKRGAVPTGSEIDRQTQQECPDTRAEVLTLAGMDSFATL</sequence>
<dbReference type="AlphaFoldDB" id="A0A8J3ZLK2"/>
<gene>
    <name evidence="2" type="ORF">Vau01_112420</name>
</gene>
<dbReference type="PROSITE" id="PS51257">
    <property type="entry name" value="PROKAR_LIPOPROTEIN"/>
    <property type="match status" value="1"/>
</dbReference>
<feature type="signal peptide" evidence="1">
    <location>
        <begin position="1"/>
        <end position="24"/>
    </location>
</feature>
<reference evidence="2" key="1">
    <citation type="submission" date="2021-01" db="EMBL/GenBank/DDBJ databases">
        <title>Whole genome shotgun sequence of Virgisporangium aurantiacum NBRC 16421.</title>
        <authorList>
            <person name="Komaki H."/>
            <person name="Tamura T."/>
        </authorList>
    </citation>
    <scope>NUCLEOTIDE SEQUENCE</scope>
    <source>
        <strain evidence="2">NBRC 16421</strain>
    </source>
</reference>